<protein>
    <recommendedName>
        <fullName evidence="6">Molybdopterin molybdenumtransferase</fullName>
        <ecNumber evidence="6">2.10.1.1</ecNumber>
    </recommendedName>
</protein>
<dbReference type="GO" id="GO:0046872">
    <property type="term" value="F:metal ion binding"/>
    <property type="evidence" value="ECO:0007669"/>
    <property type="project" value="UniProtKB-UniRule"/>
</dbReference>
<evidence type="ECO:0000256" key="4">
    <source>
        <dbReference type="ARBA" id="ARBA00023150"/>
    </source>
</evidence>
<dbReference type="RefSeq" id="WP_018472800.1">
    <property type="nucleotide sequence ID" value="NZ_BMWX01000003.1"/>
</dbReference>
<evidence type="ECO:0000256" key="6">
    <source>
        <dbReference type="RuleBase" id="RU365090"/>
    </source>
</evidence>
<dbReference type="Gene3D" id="3.40.980.10">
    <property type="entry name" value="MoaB/Mog-like domain"/>
    <property type="match status" value="1"/>
</dbReference>
<name>A0A918Q0C7_9BACT</name>
<dbReference type="InterPro" id="IPR001453">
    <property type="entry name" value="MoaB/Mog_dom"/>
</dbReference>
<keyword evidence="6" id="KW-0500">Molybdenum</keyword>
<dbReference type="Gene3D" id="2.170.190.11">
    <property type="entry name" value="Molybdopterin biosynthesis moea protein, domain 3"/>
    <property type="match status" value="1"/>
</dbReference>
<evidence type="ECO:0000256" key="5">
    <source>
        <dbReference type="ARBA" id="ARBA00047317"/>
    </source>
</evidence>
<reference evidence="8" key="1">
    <citation type="journal article" date="2014" name="Int. J. Syst. Evol. Microbiol.">
        <title>Complete genome sequence of Corynebacterium casei LMG S-19264T (=DSM 44701T), isolated from a smear-ripened cheese.</title>
        <authorList>
            <consortium name="US DOE Joint Genome Institute (JGI-PGF)"/>
            <person name="Walter F."/>
            <person name="Albersmeier A."/>
            <person name="Kalinowski J."/>
            <person name="Ruckert C."/>
        </authorList>
    </citation>
    <scope>NUCLEOTIDE SEQUENCE</scope>
    <source>
        <strain evidence="8">KCTC 12368</strain>
    </source>
</reference>
<dbReference type="InterPro" id="IPR038987">
    <property type="entry name" value="MoeA-like"/>
</dbReference>
<dbReference type="InterPro" id="IPR008284">
    <property type="entry name" value="MoCF_biosynth_CS"/>
</dbReference>
<dbReference type="Gene3D" id="3.90.105.10">
    <property type="entry name" value="Molybdopterin biosynthesis moea protein, domain 2"/>
    <property type="match status" value="1"/>
</dbReference>
<dbReference type="SUPFAM" id="SSF63882">
    <property type="entry name" value="MoeA N-terminal region -like"/>
    <property type="match status" value="1"/>
</dbReference>
<keyword evidence="6" id="KW-0460">Magnesium</keyword>
<accession>A0A918Q0C7</accession>
<comment type="function">
    <text evidence="1 6">Catalyzes the insertion of molybdate into adenylated molybdopterin with the concomitant release of AMP.</text>
</comment>
<dbReference type="SMART" id="SM00852">
    <property type="entry name" value="MoCF_biosynth"/>
    <property type="match status" value="1"/>
</dbReference>
<comment type="caution">
    <text evidence="8">The sequence shown here is derived from an EMBL/GenBank/DDBJ whole genome shotgun (WGS) entry which is preliminary data.</text>
</comment>
<evidence type="ECO:0000256" key="3">
    <source>
        <dbReference type="ARBA" id="ARBA00010763"/>
    </source>
</evidence>
<reference evidence="8" key="2">
    <citation type="submission" date="2020-09" db="EMBL/GenBank/DDBJ databases">
        <authorList>
            <person name="Sun Q."/>
            <person name="Kim S."/>
        </authorList>
    </citation>
    <scope>NUCLEOTIDE SEQUENCE</scope>
    <source>
        <strain evidence="8">KCTC 12368</strain>
    </source>
</reference>
<dbReference type="EMBL" id="BMWX01000003">
    <property type="protein sequence ID" value="GGZ29116.1"/>
    <property type="molecule type" value="Genomic_DNA"/>
</dbReference>
<dbReference type="InterPro" id="IPR005111">
    <property type="entry name" value="MoeA_C_domain_IV"/>
</dbReference>
<dbReference type="InterPro" id="IPR036425">
    <property type="entry name" value="MoaB/Mog-like_dom_sf"/>
</dbReference>
<dbReference type="SUPFAM" id="SSF53218">
    <property type="entry name" value="Molybdenum cofactor biosynthesis proteins"/>
    <property type="match status" value="1"/>
</dbReference>
<dbReference type="GO" id="GO:0061599">
    <property type="term" value="F:molybdopterin molybdotransferase activity"/>
    <property type="evidence" value="ECO:0007669"/>
    <property type="project" value="UniProtKB-UniRule"/>
</dbReference>
<dbReference type="Pfam" id="PF03454">
    <property type="entry name" value="MoeA_C"/>
    <property type="match status" value="1"/>
</dbReference>
<dbReference type="EC" id="2.10.1.1" evidence="6"/>
<dbReference type="PANTHER" id="PTHR10192:SF5">
    <property type="entry name" value="GEPHYRIN"/>
    <property type="match status" value="1"/>
</dbReference>
<evidence type="ECO:0000313" key="9">
    <source>
        <dbReference type="Proteomes" id="UP000619457"/>
    </source>
</evidence>
<dbReference type="Gene3D" id="2.40.340.10">
    <property type="entry name" value="MoeA, C-terminal, domain IV"/>
    <property type="match status" value="1"/>
</dbReference>
<dbReference type="GO" id="GO:0005829">
    <property type="term" value="C:cytosol"/>
    <property type="evidence" value="ECO:0007669"/>
    <property type="project" value="TreeGrafter"/>
</dbReference>
<dbReference type="Proteomes" id="UP000619457">
    <property type="component" value="Unassembled WGS sequence"/>
</dbReference>
<keyword evidence="9" id="KW-1185">Reference proteome</keyword>
<evidence type="ECO:0000259" key="7">
    <source>
        <dbReference type="SMART" id="SM00852"/>
    </source>
</evidence>
<organism evidence="8 9">
    <name type="scientific">Echinicola pacifica</name>
    <dbReference type="NCBI Taxonomy" id="346377"/>
    <lineage>
        <taxon>Bacteria</taxon>
        <taxon>Pseudomonadati</taxon>
        <taxon>Bacteroidota</taxon>
        <taxon>Cytophagia</taxon>
        <taxon>Cytophagales</taxon>
        <taxon>Cyclobacteriaceae</taxon>
        <taxon>Echinicola</taxon>
    </lineage>
</organism>
<dbReference type="NCBIfam" id="TIGR00177">
    <property type="entry name" value="molyb_syn"/>
    <property type="match status" value="1"/>
</dbReference>
<comment type="pathway">
    <text evidence="2 6">Cofactor biosynthesis; molybdopterin biosynthesis.</text>
</comment>
<gene>
    <name evidence="8" type="primary">moeA</name>
    <name evidence="8" type="ORF">GCM10007049_22810</name>
</gene>
<evidence type="ECO:0000256" key="1">
    <source>
        <dbReference type="ARBA" id="ARBA00002901"/>
    </source>
</evidence>
<evidence type="ECO:0000256" key="2">
    <source>
        <dbReference type="ARBA" id="ARBA00005046"/>
    </source>
</evidence>
<feature type="domain" description="MoaB/Mog" evidence="7">
    <location>
        <begin position="176"/>
        <end position="315"/>
    </location>
</feature>
<keyword evidence="6" id="KW-0479">Metal-binding</keyword>
<keyword evidence="6" id="KW-0808">Transferase</keyword>
<dbReference type="AlphaFoldDB" id="A0A918Q0C7"/>
<dbReference type="Pfam" id="PF03453">
    <property type="entry name" value="MoeA_N"/>
    <property type="match status" value="1"/>
</dbReference>
<dbReference type="Pfam" id="PF00994">
    <property type="entry name" value="MoCF_biosynth"/>
    <property type="match status" value="1"/>
</dbReference>
<proteinExistence type="inferred from homology"/>
<comment type="cofactor">
    <cofactor evidence="6">
        <name>Mg(2+)</name>
        <dbReference type="ChEBI" id="CHEBI:18420"/>
    </cofactor>
</comment>
<dbReference type="PANTHER" id="PTHR10192">
    <property type="entry name" value="MOLYBDOPTERIN BIOSYNTHESIS PROTEIN"/>
    <property type="match status" value="1"/>
</dbReference>
<dbReference type="InterPro" id="IPR036688">
    <property type="entry name" value="MoeA_C_domain_IV_sf"/>
</dbReference>
<comment type="catalytic activity">
    <reaction evidence="5">
        <text>adenylyl-molybdopterin + molybdate = Mo-molybdopterin + AMP + H(+)</text>
        <dbReference type="Rhea" id="RHEA:35047"/>
        <dbReference type="ChEBI" id="CHEBI:15378"/>
        <dbReference type="ChEBI" id="CHEBI:36264"/>
        <dbReference type="ChEBI" id="CHEBI:62727"/>
        <dbReference type="ChEBI" id="CHEBI:71302"/>
        <dbReference type="ChEBI" id="CHEBI:456215"/>
        <dbReference type="EC" id="2.10.1.1"/>
    </reaction>
</comment>
<dbReference type="PROSITE" id="PS01079">
    <property type="entry name" value="MOCF_BIOSYNTHESIS_2"/>
    <property type="match status" value="1"/>
</dbReference>
<dbReference type="InterPro" id="IPR005110">
    <property type="entry name" value="MoeA_linker/N"/>
</dbReference>
<evidence type="ECO:0000313" key="8">
    <source>
        <dbReference type="EMBL" id="GGZ29116.1"/>
    </source>
</evidence>
<dbReference type="GO" id="GO:0006777">
    <property type="term" value="P:Mo-molybdopterin cofactor biosynthetic process"/>
    <property type="evidence" value="ECO:0007669"/>
    <property type="project" value="UniProtKB-UniRule"/>
</dbReference>
<keyword evidence="4 6" id="KW-0501">Molybdenum cofactor biosynthesis</keyword>
<dbReference type="CDD" id="cd00887">
    <property type="entry name" value="MoeA"/>
    <property type="match status" value="1"/>
</dbReference>
<dbReference type="SUPFAM" id="SSF63867">
    <property type="entry name" value="MoeA C-terminal domain-like"/>
    <property type="match status" value="1"/>
</dbReference>
<dbReference type="InterPro" id="IPR036135">
    <property type="entry name" value="MoeA_linker/N_sf"/>
</dbReference>
<sequence>MIPIHEALQQVLKQRSTYGTEKISLLEAKGRFLAEDIFTDRDAPPFDRVMMDGIAIQHKDLDEPPAASYKVQGIQAAGSPQLSLQEETYCLEIMTGAILPHQADTIIPYEEVEIKEGRAYIQAAKLAKRFIHYKGSDSKKGELILSKGKKITAADIGLLATVGKSTVSVAKLPKVAIISTGDELVEVDQEPQAHQIRKSNAYTLWAGLMEEGITGKLYHINDDKEALRQSLAALLEEFDVLLLSGGVSKGKFDHIPEILHELGVKKIFHRVAQRPGKPFWFGAHQSLNTKVFAYPGNPVSTYVNHFYYFQQWLYASLGKDMALSRVELAQSIPSNPALALFVSVRLDPKSGAAKALNHNGSGDLFSLAQTEGFVLLPARGTDYMPGEKVDFLALK</sequence>
<comment type="similarity">
    <text evidence="3 6">Belongs to the MoeA family.</text>
</comment>